<feature type="signal peptide" evidence="2">
    <location>
        <begin position="1"/>
        <end position="25"/>
    </location>
</feature>
<evidence type="ECO:0000256" key="2">
    <source>
        <dbReference type="SAM" id="SignalP"/>
    </source>
</evidence>
<name>A0ABQ9HMD8_9NEOP</name>
<accession>A0ABQ9HMD8</accession>
<gene>
    <name evidence="3" type="ORF">PR048_011249</name>
</gene>
<sequence length="413" mass="45712">MVYLVGVRVSPLVALSLLWYCDSNGRRKRKCGSSVPKPLTSHYAEPWSIPGKFIPVYDTAGWLRSLASLQAPLLQDKIRSFAVRRATQSFNRVMWSETRMGQHRIASGKGVLRENPQARGNVRHVTHVRKPRDPTGNLTRLTLGGSELSCHYITVPPRMQDCLGGRRNCECQHGSVSLQETTRHDVLLDLAAAIDAAPTSSEAEFQCGVPAYNRVVRLLTSHPGEPVRFPGRSLPDFRMWESCRTTPLVGGFSRGSPVSPALAFRRCSILNSLHPHRISMQKSLFSTKEDEVRLDGSGERCSEIITGEGKGNSRENPSTVAVSLHSPHEDQPSGNVPSDVRGGMAVTKQLSRQCIHFPDWPRKVFTLVMAPKVEVCRRTMVVVTPHILTFTWCSVSATQTPSVVLPAFKSEVC</sequence>
<evidence type="ECO:0000313" key="3">
    <source>
        <dbReference type="EMBL" id="KAJ8885053.1"/>
    </source>
</evidence>
<feature type="chain" id="PRO_5047089135" evidence="2">
    <location>
        <begin position="26"/>
        <end position="413"/>
    </location>
</feature>
<comment type="caution">
    <text evidence="3">The sequence shown here is derived from an EMBL/GenBank/DDBJ whole genome shotgun (WGS) entry which is preliminary data.</text>
</comment>
<dbReference type="EMBL" id="JARBHB010000004">
    <property type="protein sequence ID" value="KAJ8885053.1"/>
    <property type="molecule type" value="Genomic_DNA"/>
</dbReference>
<evidence type="ECO:0000256" key="1">
    <source>
        <dbReference type="SAM" id="MobiDB-lite"/>
    </source>
</evidence>
<organism evidence="3 4">
    <name type="scientific">Dryococelus australis</name>
    <dbReference type="NCBI Taxonomy" id="614101"/>
    <lineage>
        <taxon>Eukaryota</taxon>
        <taxon>Metazoa</taxon>
        <taxon>Ecdysozoa</taxon>
        <taxon>Arthropoda</taxon>
        <taxon>Hexapoda</taxon>
        <taxon>Insecta</taxon>
        <taxon>Pterygota</taxon>
        <taxon>Neoptera</taxon>
        <taxon>Polyneoptera</taxon>
        <taxon>Phasmatodea</taxon>
        <taxon>Verophasmatodea</taxon>
        <taxon>Anareolatae</taxon>
        <taxon>Phasmatidae</taxon>
        <taxon>Eurycanthinae</taxon>
        <taxon>Dryococelus</taxon>
    </lineage>
</organism>
<reference evidence="3 4" key="1">
    <citation type="submission" date="2023-02" db="EMBL/GenBank/DDBJ databases">
        <title>LHISI_Scaffold_Assembly.</title>
        <authorList>
            <person name="Stuart O.P."/>
            <person name="Cleave R."/>
            <person name="Magrath M.J.L."/>
            <person name="Mikheyev A.S."/>
        </authorList>
    </citation>
    <scope>NUCLEOTIDE SEQUENCE [LARGE SCALE GENOMIC DNA]</scope>
    <source>
        <strain evidence="3">Daus_M_001</strain>
        <tissue evidence="3">Leg muscle</tissue>
    </source>
</reference>
<protein>
    <submittedName>
        <fullName evidence="3">Uncharacterized protein</fullName>
    </submittedName>
</protein>
<evidence type="ECO:0000313" key="4">
    <source>
        <dbReference type="Proteomes" id="UP001159363"/>
    </source>
</evidence>
<proteinExistence type="predicted"/>
<dbReference type="Proteomes" id="UP001159363">
    <property type="component" value="Chromosome X"/>
</dbReference>
<keyword evidence="2" id="KW-0732">Signal</keyword>
<keyword evidence="4" id="KW-1185">Reference proteome</keyword>
<feature type="region of interest" description="Disordered" evidence="1">
    <location>
        <begin position="305"/>
        <end position="337"/>
    </location>
</feature>